<dbReference type="EMBL" id="DF973541">
    <property type="protein sequence ID" value="GAU33961.1"/>
    <property type="molecule type" value="Genomic_DNA"/>
</dbReference>
<dbReference type="Proteomes" id="UP000242715">
    <property type="component" value="Unassembled WGS sequence"/>
</dbReference>
<reference evidence="3" key="1">
    <citation type="journal article" date="2017" name="Front. Plant Sci.">
        <title>Climate Clever Clovers: New Paradigm to Reduce the Environmental Footprint of Ruminants by Breeding Low Methanogenic Forages Utilizing Haplotype Variation.</title>
        <authorList>
            <person name="Kaur P."/>
            <person name="Appels R."/>
            <person name="Bayer P.E."/>
            <person name="Keeble-Gagnere G."/>
            <person name="Wang J."/>
            <person name="Hirakawa H."/>
            <person name="Shirasawa K."/>
            <person name="Vercoe P."/>
            <person name="Stefanova K."/>
            <person name="Durmic Z."/>
            <person name="Nichols P."/>
            <person name="Revell C."/>
            <person name="Isobe S.N."/>
            <person name="Edwards D."/>
            <person name="Erskine W."/>
        </authorList>
    </citation>
    <scope>NUCLEOTIDE SEQUENCE [LARGE SCALE GENOMIC DNA]</scope>
    <source>
        <strain evidence="3">cv. Daliak</strain>
    </source>
</reference>
<keyword evidence="3" id="KW-1185">Reference proteome</keyword>
<name>A0A2Z6MRB6_TRISU</name>
<evidence type="ECO:0000313" key="2">
    <source>
        <dbReference type="EMBL" id="GAU33961.1"/>
    </source>
</evidence>
<sequence length="60" mass="7010">MEGRGMGREVREIASTPRVEDRVGLEEEMRSEKMKMREMKRGDEFMIDYGIGNVTEEEVV</sequence>
<evidence type="ECO:0000313" key="3">
    <source>
        <dbReference type="Proteomes" id="UP000242715"/>
    </source>
</evidence>
<evidence type="ECO:0000256" key="1">
    <source>
        <dbReference type="SAM" id="MobiDB-lite"/>
    </source>
</evidence>
<accession>A0A2Z6MRB6</accession>
<proteinExistence type="predicted"/>
<feature type="region of interest" description="Disordered" evidence="1">
    <location>
        <begin position="1"/>
        <end position="24"/>
    </location>
</feature>
<dbReference type="AlphaFoldDB" id="A0A2Z6MRB6"/>
<organism evidence="2 3">
    <name type="scientific">Trifolium subterraneum</name>
    <name type="common">Subterranean clover</name>
    <dbReference type="NCBI Taxonomy" id="3900"/>
    <lineage>
        <taxon>Eukaryota</taxon>
        <taxon>Viridiplantae</taxon>
        <taxon>Streptophyta</taxon>
        <taxon>Embryophyta</taxon>
        <taxon>Tracheophyta</taxon>
        <taxon>Spermatophyta</taxon>
        <taxon>Magnoliopsida</taxon>
        <taxon>eudicotyledons</taxon>
        <taxon>Gunneridae</taxon>
        <taxon>Pentapetalae</taxon>
        <taxon>rosids</taxon>
        <taxon>fabids</taxon>
        <taxon>Fabales</taxon>
        <taxon>Fabaceae</taxon>
        <taxon>Papilionoideae</taxon>
        <taxon>50 kb inversion clade</taxon>
        <taxon>NPAAA clade</taxon>
        <taxon>Hologalegina</taxon>
        <taxon>IRL clade</taxon>
        <taxon>Trifolieae</taxon>
        <taxon>Trifolium</taxon>
    </lineage>
</organism>
<protein>
    <submittedName>
        <fullName evidence="2">Uncharacterized protein</fullName>
    </submittedName>
</protein>
<gene>
    <name evidence="2" type="ORF">TSUD_148820</name>
</gene>